<gene>
    <name evidence="2" type="ORF">SNE35_29665</name>
</gene>
<evidence type="ECO:0000313" key="3">
    <source>
        <dbReference type="Proteomes" id="UP001285263"/>
    </source>
</evidence>
<dbReference type="EMBL" id="JAXCLA010000011">
    <property type="protein sequence ID" value="MDY0748703.1"/>
    <property type="molecule type" value="Genomic_DNA"/>
</dbReference>
<keyword evidence="3" id="KW-1185">Reference proteome</keyword>
<name>A0ABU5DQV1_9BURK</name>
<accession>A0ABU5DQV1</accession>
<feature type="compositionally biased region" description="Acidic residues" evidence="1">
    <location>
        <begin position="1"/>
        <end position="11"/>
    </location>
</feature>
<organism evidence="2 3">
    <name type="scientific">Roseateles agri</name>
    <dbReference type="NCBI Taxonomy" id="3098619"/>
    <lineage>
        <taxon>Bacteria</taxon>
        <taxon>Pseudomonadati</taxon>
        <taxon>Pseudomonadota</taxon>
        <taxon>Betaproteobacteria</taxon>
        <taxon>Burkholderiales</taxon>
        <taxon>Sphaerotilaceae</taxon>
        <taxon>Roseateles</taxon>
    </lineage>
</organism>
<comment type="caution">
    <text evidence="2">The sequence shown here is derived from an EMBL/GenBank/DDBJ whole genome shotgun (WGS) entry which is preliminary data.</text>
</comment>
<dbReference type="Proteomes" id="UP001285263">
    <property type="component" value="Unassembled WGS sequence"/>
</dbReference>
<proteinExistence type="predicted"/>
<protein>
    <submittedName>
        <fullName evidence="2">Uncharacterized protein</fullName>
    </submittedName>
</protein>
<feature type="region of interest" description="Disordered" evidence="1">
    <location>
        <begin position="1"/>
        <end position="20"/>
    </location>
</feature>
<evidence type="ECO:0000313" key="2">
    <source>
        <dbReference type="EMBL" id="MDY0748703.1"/>
    </source>
</evidence>
<dbReference type="RefSeq" id="WP_320426670.1">
    <property type="nucleotide sequence ID" value="NZ_JAXCLA010000011.1"/>
</dbReference>
<reference evidence="2 3" key="1">
    <citation type="submission" date="2023-11" db="EMBL/GenBank/DDBJ databases">
        <title>Paucibacter sp. nov., isolated from fresh soil in Korea.</title>
        <authorList>
            <person name="Le N.T.T."/>
        </authorList>
    </citation>
    <scope>NUCLEOTIDE SEQUENCE [LARGE SCALE GENOMIC DNA]</scope>
    <source>
        <strain evidence="2 3">R3-3</strain>
    </source>
</reference>
<evidence type="ECO:0000256" key="1">
    <source>
        <dbReference type="SAM" id="MobiDB-lite"/>
    </source>
</evidence>
<sequence length="1215" mass="135302">MLNESEADSEEDQRKNPDIGISVGRIRDHLDYVKSMPVRLQSDAGVALGRSPTCYLELDPFGSGVARSIGPLTRWLVAADMLTESCPKPITPLHRQLNMSGDRGMMKRRLRRMFGVRKTDDILVQAYWYRSEYAPGKSQADTDAALVATALIERLNERVASTRGRKITSNDFQNVQVPVDAAEPRVGAEPISWFRKWLAWGVGLPRRQASQDDLVARASCAQGELGAGWAQLHTRLVVSQAPQKTGDTASAAVPMLSGHLTNVWSRDDSALRDFVAIAYRQLHEADATVPTIRLSLARGATKLSILKKLYQVFNLDSASLEAIDAGFRSIDLAADLDPVRKALTVNAVTLLFDGWDVASGPFECLNDFLSNTNWAEFLRVLAQPHLETLLASSDPPAATYQILVATSQPIAGLAPWIDSVELAEVWVAKPIGDAGLPASEQSTVRQEGDLSEAELLLARLVSLSKDGMRRSTLRRCHEDWLLLFGGNRSQSFDAALKSVATKFGPRLRWFADDEHPVQRLSMRELDLNRSPTVSLHVDDASSKDNEVLAFCNARAQLAYVESWIDGAMSSSNPSAQSAVGRLATMSWGHLHYLICTEALRQCTWHLRNHMGEDGSGAHQFLRLAATALVHGVASLDLRADAFVDFSAANDLFGPPLPADRGKRHRYLVSHIYRYLIENENWRLGRSLGRSDLRLDLLTLIVNPSSAPALFRWLAPGDSTAFLPSYPVTARGAGDERPVAPELVQNKELWAELVEAIGRAGADLDGELGARAIEWALSRLPHEGAPASVIAALPRPGRGGSYERLLTSATKLRIDWLQSRDTVESLTEAERLCLRGLGKIGVDTVRLSELLFGTTSDAIAKLYENRTGVRRAILEALLAAQRFIEENTAEVGSREEVVDFMFRWGEILATRADELNESPSEGAETGAASSKRQEVALSFAKSLAVYWTADRVRSGIVVLDGQGVRWPRASPRPMRYFVRVLLKLARLFSKERPLHGQPMYRLTTDLLEFAGSRIEVYTRHNYQFVRERDSMLTLEAIRLRAWTRVLLERSAAELSHARSAEERAQEALDARPGSLDLTRDLGVARKAAEHARKKFRTEFNHCRHLLERCWDLLAQAERRLISLGFRPGHLRRVLLERIKSAAALLKLSATQQDLLKTMAVSEIEELQRQVERHRQLAVHDLEMLTAISRDRPFYEHLVDRQRVKLKRALDALNHAV</sequence>